<dbReference type="Pfam" id="PF12862">
    <property type="entry name" value="ANAPC5"/>
    <property type="match status" value="2"/>
</dbReference>
<sequence length="913" mass="100591">MARDLARDHRIRAQISLVLEADQSLATAPLSRQFGPLIRDPCLRYPSVAPMVAVVDGLDEGYSVELLKLLRDGIPNLPPSFRLFITSREMEPIELYLSKSAHVHLQTIDLGAGTNLRDIRTYILRGCRGIAEMHDLGGSWPGEGLIDRLFDMAGGLFQWASVVLQALELSYDPAAELATLLAGLRTGLGAEEKMDEIYSKILQACDWKNLGFKRDYGLAMGAILALKSPLSSSALQTLHPGIPNISKLLSRLGALLTGWRHPNQPVRILHLSLRDFLTARTPSSAPFYICEKDHSQRLGLLTLAFLNENLKHSTPGAGYLESDSPGIPTVFKDQISKELWYSCEFWTAHVLGLEAPAPTELAALLRAFISARLISWMEVCTSIDTFKGFQQIRIYIQSNFPEDTNLMNDEFKSRLGNALNNISGRLSYMDRREEALLAVQEAVVLFQQLAKDRPVTFNSDLAFSLHGLSIRLSDLGQQEEALAAIREAVALYRQLAKDRPAAFNSDLASSLNNLSAHLSALGQREEALAAIREAVALYRQLANDRPAAFNPTLAVSLHNLSEQQSGLGQREDALAAIQEAVALHRQLANDRPATFNPNFASSLLSLSSRLSDLGQREDALAAIRESLVLYRQLAKDRPAAFSPNLAKSLIVLSNRLSELGQREEALAAIREAVALYRQLANDRPAAFSPDLAMSLNNLSARLSDLGQREDALAAIREAVALYRQLANDRPAAFNPDFAGSLNNLSLWLSDLGQREEALAAIREAVALRRQLANDRPAAFNPDLAMSLNNLSARLSELGQREDALAAIREAVALRRQLANDRPAAFNHYLARSLYNLSRRLSALDHREEALAAAKEAVALYRPFANDFPAVFKSRFTDSLRLLSWLLRALGQEDDAVAAEKEADMLDSPQVPSA</sequence>
<feature type="domain" description="Anaphase-promoting complex subunit 5" evidence="1">
    <location>
        <begin position="832"/>
        <end position="861"/>
    </location>
</feature>
<dbReference type="OrthoDB" id="3038309at2759"/>
<dbReference type="STRING" id="930990.A0A067M7U0"/>
<dbReference type="SMART" id="SM00028">
    <property type="entry name" value="TPR"/>
    <property type="match status" value="9"/>
</dbReference>
<dbReference type="SUPFAM" id="SSF48452">
    <property type="entry name" value="TPR-like"/>
    <property type="match status" value="4"/>
</dbReference>
<protein>
    <recommendedName>
        <fullName evidence="1">Anaphase-promoting complex subunit 5 domain-containing protein</fullName>
    </recommendedName>
</protein>
<feature type="domain" description="Anaphase-promoting complex subunit 5" evidence="1">
    <location>
        <begin position="553"/>
        <end position="586"/>
    </location>
</feature>
<dbReference type="PANTHER" id="PTHR19959">
    <property type="entry name" value="KINESIN LIGHT CHAIN"/>
    <property type="match status" value="1"/>
</dbReference>
<dbReference type="EMBL" id="KL198064">
    <property type="protein sequence ID" value="KDQ10770.1"/>
    <property type="molecule type" value="Genomic_DNA"/>
</dbReference>
<dbReference type="Proteomes" id="UP000027195">
    <property type="component" value="Unassembled WGS sequence"/>
</dbReference>
<dbReference type="AlphaFoldDB" id="A0A067M7U0"/>
<dbReference type="InterPro" id="IPR026000">
    <property type="entry name" value="Apc5_dom"/>
</dbReference>
<dbReference type="PANTHER" id="PTHR19959:SF119">
    <property type="entry name" value="FUNGAL LIPASE-LIKE DOMAIN-CONTAINING PROTEIN"/>
    <property type="match status" value="1"/>
</dbReference>
<evidence type="ECO:0000313" key="2">
    <source>
        <dbReference type="EMBL" id="KDQ10770.1"/>
    </source>
</evidence>
<dbReference type="InterPro" id="IPR019734">
    <property type="entry name" value="TPR_rpt"/>
</dbReference>
<proteinExistence type="predicted"/>
<name>A0A067M7U0_BOTB1</name>
<dbReference type="Pfam" id="PF13374">
    <property type="entry name" value="TPR_10"/>
    <property type="match status" value="7"/>
</dbReference>
<gene>
    <name evidence="2" type="ORF">BOTBODRAFT_473278</name>
</gene>
<keyword evidence="3" id="KW-1185">Reference proteome</keyword>
<organism evidence="2 3">
    <name type="scientific">Botryobasidium botryosum (strain FD-172 SS1)</name>
    <dbReference type="NCBI Taxonomy" id="930990"/>
    <lineage>
        <taxon>Eukaryota</taxon>
        <taxon>Fungi</taxon>
        <taxon>Dikarya</taxon>
        <taxon>Basidiomycota</taxon>
        <taxon>Agaricomycotina</taxon>
        <taxon>Agaricomycetes</taxon>
        <taxon>Cantharellales</taxon>
        <taxon>Botryobasidiaceae</taxon>
        <taxon>Botryobasidium</taxon>
    </lineage>
</organism>
<evidence type="ECO:0000313" key="3">
    <source>
        <dbReference type="Proteomes" id="UP000027195"/>
    </source>
</evidence>
<dbReference type="Gene3D" id="1.25.40.10">
    <property type="entry name" value="Tetratricopeptide repeat domain"/>
    <property type="match status" value="3"/>
</dbReference>
<dbReference type="HOGENOM" id="CLU_333159_0_0_1"/>
<accession>A0A067M7U0</accession>
<dbReference type="InParanoid" id="A0A067M7U0"/>
<evidence type="ECO:0000259" key="1">
    <source>
        <dbReference type="Pfam" id="PF12862"/>
    </source>
</evidence>
<dbReference type="InterPro" id="IPR011990">
    <property type="entry name" value="TPR-like_helical_dom_sf"/>
</dbReference>
<reference evidence="3" key="1">
    <citation type="journal article" date="2014" name="Proc. Natl. Acad. Sci. U.S.A.">
        <title>Extensive sampling of basidiomycete genomes demonstrates inadequacy of the white-rot/brown-rot paradigm for wood decay fungi.</title>
        <authorList>
            <person name="Riley R."/>
            <person name="Salamov A.A."/>
            <person name="Brown D.W."/>
            <person name="Nagy L.G."/>
            <person name="Floudas D."/>
            <person name="Held B.W."/>
            <person name="Levasseur A."/>
            <person name="Lombard V."/>
            <person name="Morin E."/>
            <person name="Otillar R."/>
            <person name="Lindquist E.A."/>
            <person name="Sun H."/>
            <person name="LaButti K.M."/>
            <person name="Schmutz J."/>
            <person name="Jabbour D."/>
            <person name="Luo H."/>
            <person name="Baker S.E."/>
            <person name="Pisabarro A.G."/>
            <person name="Walton J.D."/>
            <person name="Blanchette R.A."/>
            <person name="Henrissat B."/>
            <person name="Martin F."/>
            <person name="Cullen D."/>
            <person name="Hibbett D.S."/>
            <person name="Grigoriev I.V."/>
        </authorList>
    </citation>
    <scope>NUCLEOTIDE SEQUENCE [LARGE SCALE GENOMIC DNA]</scope>
    <source>
        <strain evidence="3">FD-172 SS1</strain>
    </source>
</reference>